<dbReference type="NCBIfam" id="TIGR00573">
    <property type="entry name" value="dnaq"/>
    <property type="match status" value="1"/>
</dbReference>
<name>A0A6J4UFT7_9ACTN</name>
<organism evidence="4">
    <name type="scientific">uncultured Thermoleophilia bacterium</name>
    <dbReference type="NCBI Taxonomy" id="1497501"/>
    <lineage>
        <taxon>Bacteria</taxon>
        <taxon>Bacillati</taxon>
        <taxon>Actinomycetota</taxon>
        <taxon>Thermoleophilia</taxon>
        <taxon>environmental samples</taxon>
    </lineage>
</organism>
<gene>
    <name evidence="4" type="ORF">AVDCRST_MAG79-2582</name>
</gene>
<proteinExistence type="predicted"/>
<dbReference type="InterPro" id="IPR006054">
    <property type="entry name" value="DnaQ"/>
</dbReference>
<dbReference type="PROSITE" id="PS50151">
    <property type="entry name" value="UVR"/>
    <property type="match status" value="1"/>
</dbReference>
<keyword evidence="1" id="KW-0269">Exonuclease</keyword>
<dbReference type="PANTHER" id="PTHR30562:SF1">
    <property type="entry name" value="UVRABC SYSTEM PROTEIN C"/>
    <property type="match status" value="1"/>
</dbReference>
<dbReference type="GO" id="GO:0004527">
    <property type="term" value="F:exonuclease activity"/>
    <property type="evidence" value="ECO:0007669"/>
    <property type="project" value="UniProtKB-KW"/>
</dbReference>
<dbReference type="SMART" id="SM00465">
    <property type="entry name" value="GIYc"/>
    <property type="match status" value="1"/>
</dbReference>
<dbReference type="SUPFAM" id="SSF53098">
    <property type="entry name" value="Ribonuclease H-like"/>
    <property type="match status" value="1"/>
</dbReference>
<dbReference type="InterPro" id="IPR000305">
    <property type="entry name" value="GIY-YIG_endonuc"/>
</dbReference>
<dbReference type="EMBL" id="CADCWC010000396">
    <property type="protein sequence ID" value="CAA9549522.1"/>
    <property type="molecule type" value="Genomic_DNA"/>
</dbReference>
<dbReference type="CDD" id="cd06127">
    <property type="entry name" value="DEDDh"/>
    <property type="match status" value="1"/>
</dbReference>
<keyword evidence="1" id="KW-0540">Nuclease</keyword>
<feature type="domain" description="UVR" evidence="2">
    <location>
        <begin position="476"/>
        <end position="511"/>
    </location>
</feature>
<dbReference type="GO" id="GO:0003677">
    <property type="term" value="F:DNA binding"/>
    <property type="evidence" value="ECO:0007669"/>
    <property type="project" value="InterPro"/>
</dbReference>
<dbReference type="FunFam" id="3.30.420.10:FF:000045">
    <property type="entry name" value="3'-5' exonuclease DinG"/>
    <property type="match status" value="1"/>
</dbReference>
<evidence type="ECO:0000259" key="2">
    <source>
        <dbReference type="PROSITE" id="PS50151"/>
    </source>
</evidence>
<dbReference type="InterPro" id="IPR035901">
    <property type="entry name" value="GIY-YIG_endonuc_sf"/>
</dbReference>
<dbReference type="InterPro" id="IPR013520">
    <property type="entry name" value="Ribonucl_H"/>
</dbReference>
<dbReference type="GO" id="GO:0006289">
    <property type="term" value="P:nucleotide-excision repair"/>
    <property type="evidence" value="ECO:0007669"/>
    <property type="project" value="InterPro"/>
</dbReference>
<dbReference type="InterPro" id="IPR047296">
    <property type="entry name" value="GIY-YIG_UvrC_Cho"/>
</dbReference>
<dbReference type="Pfam" id="PF00929">
    <property type="entry name" value="RNase_T"/>
    <property type="match status" value="1"/>
</dbReference>
<dbReference type="InterPro" id="IPR036397">
    <property type="entry name" value="RNaseH_sf"/>
</dbReference>
<dbReference type="PROSITE" id="PS50164">
    <property type="entry name" value="GIY_YIG"/>
    <property type="match status" value="1"/>
</dbReference>
<dbReference type="GO" id="GO:0006260">
    <property type="term" value="P:DNA replication"/>
    <property type="evidence" value="ECO:0007669"/>
    <property type="project" value="InterPro"/>
</dbReference>
<evidence type="ECO:0000313" key="4">
    <source>
        <dbReference type="EMBL" id="CAA9549522.1"/>
    </source>
</evidence>
<dbReference type="AlphaFoldDB" id="A0A6J4UFT7"/>
<dbReference type="Gene3D" id="3.40.1440.10">
    <property type="entry name" value="GIY-YIG endonuclease"/>
    <property type="match status" value="1"/>
</dbReference>
<evidence type="ECO:0000259" key="3">
    <source>
        <dbReference type="PROSITE" id="PS50164"/>
    </source>
</evidence>
<dbReference type="InterPro" id="IPR001943">
    <property type="entry name" value="UVR_dom"/>
</dbReference>
<feature type="non-terminal residue" evidence="4">
    <location>
        <position position="516"/>
    </location>
</feature>
<dbReference type="GO" id="GO:0003887">
    <property type="term" value="F:DNA-directed DNA polymerase activity"/>
    <property type="evidence" value="ECO:0007669"/>
    <property type="project" value="UniProtKB-EC"/>
</dbReference>
<accession>A0A6J4UFT7</accession>
<dbReference type="InterPro" id="IPR050066">
    <property type="entry name" value="UvrABC_protein_C"/>
</dbReference>
<dbReference type="Gene3D" id="3.30.420.10">
    <property type="entry name" value="Ribonuclease H-like superfamily/Ribonuclease H"/>
    <property type="match status" value="1"/>
</dbReference>
<sequence>MGLQLTLDAADRLDALLADSGGSPVHFREAAKVLVRAARVPDVVARRLVDEVVRADARLHWRSADEVGRPGAAPARLLEEAAFCVFDLETTGMRPGADRIVEIGAVRVVALEAAGSFERLVDPGVPIPPAVQRLTGLGDRAVRGRGPVGPSLDAFVRFAGDACLVAHNARFDVGFLDAALGRRHGRRSAAPVVDTVALARALLPARRGRFSLAALADRFDTTVTPCHRALPDAQATAELLLALLGLAQERGARTVDDLVRLCRPRARPAHDRRRLAEAAPRAPGTYVMRDANGRALYVGTAGDLRRRTQGYFRGGVQPRGVERALGAVDRLDYAEAGSAFEARLDEIRLILELRPSANRRGVRPERSAFLRLSGAVPRLSVSATGDLPPATDALPGLHLPDVRVGPLGRRADVERVAAALRLAYGLRSCRSARPVEGTCLQGRLGRCLAPCRGGAAAAAHDEAARAVWRVLVAGGTVPTERLRERRRRLVAGLRFEEAAALRDLEAALRRAGRTLA</sequence>
<reference evidence="4" key="1">
    <citation type="submission" date="2020-02" db="EMBL/GenBank/DDBJ databases">
        <authorList>
            <person name="Meier V. D."/>
        </authorList>
    </citation>
    <scope>NUCLEOTIDE SEQUENCE</scope>
    <source>
        <strain evidence="4">AVDCRST_MAG79</strain>
    </source>
</reference>
<dbReference type="CDD" id="cd10434">
    <property type="entry name" value="GIY-YIG_UvrC_Cho"/>
    <property type="match status" value="1"/>
</dbReference>
<dbReference type="SUPFAM" id="SSF82771">
    <property type="entry name" value="GIY-YIG endonuclease"/>
    <property type="match status" value="1"/>
</dbReference>
<feature type="domain" description="GIY-YIG" evidence="3">
    <location>
        <begin position="281"/>
        <end position="359"/>
    </location>
</feature>
<keyword evidence="4" id="KW-0548">Nucleotidyltransferase</keyword>
<dbReference type="SMART" id="SM00479">
    <property type="entry name" value="EXOIII"/>
    <property type="match status" value="1"/>
</dbReference>
<protein>
    <submittedName>
        <fullName evidence="4">DNA polymerase III epsilon subunit</fullName>
        <ecNumber evidence="4">2.7.7.7</ecNumber>
    </submittedName>
</protein>
<dbReference type="PANTHER" id="PTHR30562">
    <property type="entry name" value="UVRC/OXIDOREDUCTASE"/>
    <property type="match status" value="1"/>
</dbReference>
<dbReference type="InterPro" id="IPR012337">
    <property type="entry name" value="RNaseH-like_sf"/>
</dbReference>
<evidence type="ECO:0000256" key="1">
    <source>
        <dbReference type="ARBA" id="ARBA00022839"/>
    </source>
</evidence>
<dbReference type="GO" id="GO:0009380">
    <property type="term" value="C:excinuclease repair complex"/>
    <property type="evidence" value="ECO:0007669"/>
    <property type="project" value="TreeGrafter"/>
</dbReference>
<keyword evidence="4" id="KW-0808">Transferase</keyword>
<keyword evidence="1" id="KW-0378">Hydrolase</keyword>
<dbReference type="EC" id="2.7.7.7" evidence="4"/>